<keyword evidence="2" id="KW-1185">Reference proteome</keyword>
<accession>A0ACB8R8T7</accession>
<reference evidence="1" key="1">
    <citation type="submission" date="2021-02" db="EMBL/GenBank/DDBJ databases">
        <authorList>
            <consortium name="DOE Joint Genome Institute"/>
            <person name="Ahrendt S."/>
            <person name="Looney B.P."/>
            <person name="Miyauchi S."/>
            <person name="Morin E."/>
            <person name="Drula E."/>
            <person name="Courty P.E."/>
            <person name="Chicoki N."/>
            <person name="Fauchery L."/>
            <person name="Kohler A."/>
            <person name="Kuo A."/>
            <person name="Labutti K."/>
            <person name="Pangilinan J."/>
            <person name="Lipzen A."/>
            <person name="Riley R."/>
            <person name="Andreopoulos W."/>
            <person name="He G."/>
            <person name="Johnson J."/>
            <person name="Barry K.W."/>
            <person name="Grigoriev I.V."/>
            <person name="Nagy L."/>
            <person name="Hibbett D."/>
            <person name="Henrissat B."/>
            <person name="Matheny P.B."/>
            <person name="Labbe J."/>
            <person name="Martin F."/>
        </authorList>
    </citation>
    <scope>NUCLEOTIDE SEQUENCE</scope>
    <source>
        <strain evidence="1">FP105234-sp</strain>
    </source>
</reference>
<dbReference type="EMBL" id="MU276206">
    <property type="protein sequence ID" value="KAI0040327.1"/>
    <property type="molecule type" value="Genomic_DNA"/>
</dbReference>
<proteinExistence type="predicted"/>
<evidence type="ECO:0000313" key="2">
    <source>
        <dbReference type="Proteomes" id="UP000814033"/>
    </source>
</evidence>
<organism evidence="1 2">
    <name type="scientific">Auriscalpium vulgare</name>
    <dbReference type="NCBI Taxonomy" id="40419"/>
    <lineage>
        <taxon>Eukaryota</taxon>
        <taxon>Fungi</taxon>
        <taxon>Dikarya</taxon>
        <taxon>Basidiomycota</taxon>
        <taxon>Agaricomycotina</taxon>
        <taxon>Agaricomycetes</taxon>
        <taxon>Russulales</taxon>
        <taxon>Auriscalpiaceae</taxon>
        <taxon>Auriscalpium</taxon>
    </lineage>
</organism>
<gene>
    <name evidence="1" type="ORF">FA95DRAFT_1611876</name>
</gene>
<evidence type="ECO:0000313" key="1">
    <source>
        <dbReference type="EMBL" id="KAI0040327.1"/>
    </source>
</evidence>
<sequence length="685" mass="74733">MASHDEVTVNLRSATSGFDYIFSNDLVEAEKVFQTNKDSPFHLLGLGVCAFLQAALGMESGIMSEASRLLSLAETGAKKQLKHSKSLTSASRFPAATEWDLMYSDAIILYGMTQALNESYMGYLQCLYALNNAHSRFTKLYKTVFPHGLDAYHTPSTSQVPSRNPSLLSVANGTSSSSASSMTTSTSTSKSQSFFGRWGGSLTSSRSVSGTSTPSLAVTAANDGPIEELIISGTAFGYGLFNLVLSLLPAKVKSVVGFFGFNHDRKLALRALAVSATKSDVHSVFAGLALMSYHGVVLLMSGYQADERHILKQYKAIVDKLEARYPTGTLWILNRAKIYRMSGDATGAIKVLQDGLSPDRPTVFLQADALLVFELAWLYLAQRRYKDAAEAFMRMTELNTWSHATYYFIAGGCHWALGNFDEAKRLFDAIPALIDKRKIGNKDLPTEVFIKKRLAFFKSKQTRLTGSDKDYVKAISINPAEEMSVFWNTHGRISKATAEAHINDWLQTKPPVELRTPYSDTLTPPTYAQPPPALDTPDELALRALLLGIAHRAAGVHAVARAFLLDAHRRQPELQVSTWIGGVAQFELAVLELKDAARYEGESAQALGAEEREDGVSVSDADASIEGVLTEAARAHWAKALKDASARLDTAGSLAGSEIDLSSRLESRIQMLRDEIGLKKESLGL</sequence>
<dbReference type="Proteomes" id="UP000814033">
    <property type="component" value="Unassembled WGS sequence"/>
</dbReference>
<comment type="caution">
    <text evidence="1">The sequence shown here is derived from an EMBL/GenBank/DDBJ whole genome shotgun (WGS) entry which is preliminary data.</text>
</comment>
<reference evidence="1" key="2">
    <citation type="journal article" date="2022" name="New Phytol.">
        <title>Evolutionary transition to the ectomycorrhizal habit in the genomes of a hyperdiverse lineage of mushroom-forming fungi.</title>
        <authorList>
            <person name="Looney B."/>
            <person name="Miyauchi S."/>
            <person name="Morin E."/>
            <person name="Drula E."/>
            <person name="Courty P.E."/>
            <person name="Kohler A."/>
            <person name="Kuo A."/>
            <person name="LaButti K."/>
            <person name="Pangilinan J."/>
            <person name="Lipzen A."/>
            <person name="Riley R."/>
            <person name="Andreopoulos W."/>
            <person name="He G."/>
            <person name="Johnson J."/>
            <person name="Nolan M."/>
            <person name="Tritt A."/>
            <person name="Barry K.W."/>
            <person name="Grigoriev I.V."/>
            <person name="Nagy L.G."/>
            <person name="Hibbett D."/>
            <person name="Henrissat B."/>
            <person name="Matheny P.B."/>
            <person name="Labbe J."/>
            <person name="Martin F.M."/>
        </authorList>
    </citation>
    <scope>NUCLEOTIDE SEQUENCE</scope>
    <source>
        <strain evidence="1">FP105234-sp</strain>
    </source>
</reference>
<protein>
    <submittedName>
        <fullName evidence="1">Uncharacterized protein</fullName>
    </submittedName>
</protein>
<name>A0ACB8R8T7_9AGAM</name>